<dbReference type="Proteomes" id="UP001175271">
    <property type="component" value="Unassembled WGS sequence"/>
</dbReference>
<keyword evidence="3" id="KW-1185">Reference proteome</keyword>
<dbReference type="EMBL" id="JAUCMV010000002">
    <property type="protein sequence ID" value="KAK0418921.1"/>
    <property type="molecule type" value="Genomic_DNA"/>
</dbReference>
<comment type="caution">
    <text evidence="2">The sequence shown here is derived from an EMBL/GenBank/DDBJ whole genome shotgun (WGS) entry which is preliminary data.</text>
</comment>
<dbReference type="AlphaFoldDB" id="A0AA39M282"/>
<protein>
    <submittedName>
        <fullName evidence="2">Uncharacterized protein</fullName>
    </submittedName>
</protein>
<name>A0AA39M282_9BILA</name>
<organism evidence="2 3">
    <name type="scientific">Steinernema hermaphroditum</name>
    <dbReference type="NCBI Taxonomy" id="289476"/>
    <lineage>
        <taxon>Eukaryota</taxon>
        <taxon>Metazoa</taxon>
        <taxon>Ecdysozoa</taxon>
        <taxon>Nematoda</taxon>
        <taxon>Chromadorea</taxon>
        <taxon>Rhabditida</taxon>
        <taxon>Tylenchina</taxon>
        <taxon>Panagrolaimomorpha</taxon>
        <taxon>Strongyloidoidea</taxon>
        <taxon>Steinernematidae</taxon>
        <taxon>Steinernema</taxon>
    </lineage>
</organism>
<proteinExistence type="predicted"/>
<feature type="transmembrane region" description="Helical" evidence="1">
    <location>
        <begin position="50"/>
        <end position="75"/>
    </location>
</feature>
<gene>
    <name evidence="2" type="ORF">QR680_013852</name>
</gene>
<evidence type="ECO:0000256" key="1">
    <source>
        <dbReference type="SAM" id="Phobius"/>
    </source>
</evidence>
<sequence length="117" mass="13106">MSTSGNAGPSRRLRFALAVFTVAFATVTVFTVFNHAVLMTLWARKREECFLISLMLAVLLAAQFVVYGIACLVVIQMEKREAAVVVDLRQPKCKVYSVNYDDIELNIEEADSILMDQ</sequence>
<evidence type="ECO:0000313" key="2">
    <source>
        <dbReference type="EMBL" id="KAK0418921.1"/>
    </source>
</evidence>
<keyword evidence="1" id="KW-1133">Transmembrane helix</keyword>
<accession>A0AA39M282</accession>
<feature type="transmembrane region" description="Helical" evidence="1">
    <location>
        <begin position="15"/>
        <end position="38"/>
    </location>
</feature>
<keyword evidence="1" id="KW-0472">Membrane</keyword>
<reference evidence="2" key="1">
    <citation type="submission" date="2023-06" db="EMBL/GenBank/DDBJ databases">
        <title>Genomic analysis of the entomopathogenic nematode Steinernema hermaphroditum.</title>
        <authorList>
            <person name="Schwarz E.M."/>
            <person name="Heppert J.K."/>
            <person name="Baniya A."/>
            <person name="Schwartz H.T."/>
            <person name="Tan C.-H."/>
            <person name="Antoshechkin I."/>
            <person name="Sternberg P.W."/>
            <person name="Goodrich-Blair H."/>
            <person name="Dillman A.R."/>
        </authorList>
    </citation>
    <scope>NUCLEOTIDE SEQUENCE</scope>
    <source>
        <strain evidence="2">PS9179</strain>
        <tissue evidence="2">Whole animal</tissue>
    </source>
</reference>
<keyword evidence="1" id="KW-0812">Transmembrane</keyword>
<evidence type="ECO:0000313" key="3">
    <source>
        <dbReference type="Proteomes" id="UP001175271"/>
    </source>
</evidence>